<reference evidence="6 7" key="1">
    <citation type="journal article" date="2002" name="Genome Res.">
        <title>The genome of Methanosarcina acetivorans reveals extensive metabolic and physiological diversity.</title>
        <authorList>
            <person name="Galagan J.E."/>
            <person name="Nusbaum C."/>
            <person name="Roy A."/>
            <person name="Endrizzi M.G."/>
            <person name="Macdonald P."/>
            <person name="FitzHugh W."/>
            <person name="Calvo S."/>
            <person name="Engels R."/>
            <person name="Smirnov S."/>
            <person name="Atnoor D."/>
            <person name="Brown A."/>
            <person name="Allen N."/>
            <person name="Naylor J."/>
            <person name="Stange-Thomann N."/>
            <person name="DeArellano K."/>
            <person name="Johnson R."/>
            <person name="Linton L."/>
            <person name="McEwan P."/>
            <person name="McKernan K."/>
            <person name="Talamas J."/>
            <person name="Tirrell A."/>
            <person name="Ye W."/>
            <person name="Zimmer A."/>
            <person name="Barber R.D."/>
            <person name="Cann I."/>
            <person name="Graham D.E."/>
            <person name="Grahame D.A."/>
            <person name="Guss A."/>
            <person name="Hedderich R."/>
            <person name="Ingram-Smith C."/>
            <person name="Kuettner C.H."/>
            <person name="Krzycki J.A."/>
            <person name="Leigh J.A."/>
            <person name="Li W."/>
            <person name="Liu J."/>
            <person name="Mukhopadhyay B."/>
            <person name="Reeve J.N."/>
            <person name="Smith K."/>
            <person name="Springer T.A."/>
            <person name="Umayam L.A."/>
            <person name="White O."/>
            <person name="White R.H."/>
            <person name="de Macario E.C."/>
            <person name="Ferry J.G."/>
            <person name="Jarrell K.F."/>
            <person name="Jing H."/>
            <person name="Macario A.J.L."/>
            <person name="Paulsen I."/>
            <person name="Pritchett M."/>
            <person name="Sowers K.R."/>
            <person name="Swanson R.V."/>
            <person name="Zinder S.H."/>
            <person name="Lander E."/>
            <person name="Metcalf W.W."/>
            <person name="Birren B."/>
        </authorList>
    </citation>
    <scope>NUCLEOTIDE SEQUENCE [LARGE SCALE GENOMIC DNA]</scope>
    <source>
        <strain evidence="7">ATCC 35395 / DSM 2834 / JCM 12185 / C2A</strain>
    </source>
</reference>
<dbReference type="PROSITE" id="PS50977">
    <property type="entry name" value="HTH_TETR_2"/>
    <property type="match status" value="1"/>
</dbReference>
<dbReference type="Proteomes" id="UP000002487">
    <property type="component" value="Chromosome"/>
</dbReference>
<dbReference type="EnsemblBacteria" id="AAM06124">
    <property type="protein sequence ID" value="AAM06124"/>
    <property type="gene ID" value="MA_2746"/>
</dbReference>
<dbReference type="Pfam" id="PF00440">
    <property type="entry name" value="TetR_N"/>
    <property type="match status" value="1"/>
</dbReference>
<dbReference type="HOGENOM" id="CLU_069356_12_1_2"/>
<dbReference type="EMBL" id="AE010299">
    <property type="protein sequence ID" value="AAM06124.1"/>
    <property type="molecule type" value="Genomic_DNA"/>
</dbReference>
<evidence type="ECO:0000256" key="2">
    <source>
        <dbReference type="ARBA" id="ARBA00023125"/>
    </source>
</evidence>
<dbReference type="Gene3D" id="1.10.357.10">
    <property type="entry name" value="Tetracycline Repressor, domain 2"/>
    <property type="match status" value="1"/>
</dbReference>
<dbReference type="PRINTS" id="PR00455">
    <property type="entry name" value="HTHTETR"/>
</dbReference>
<proteinExistence type="predicted"/>
<evidence type="ECO:0000259" key="5">
    <source>
        <dbReference type="PROSITE" id="PS50977"/>
    </source>
</evidence>
<dbReference type="GO" id="GO:0000976">
    <property type="term" value="F:transcription cis-regulatory region binding"/>
    <property type="evidence" value="ECO:0000318"/>
    <property type="project" value="GO_Central"/>
</dbReference>
<evidence type="ECO:0000256" key="1">
    <source>
        <dbReference type="ARBA" id="ARBA00023015"/>
    </source>
</evidence>
<dbReference type="KEGG" id="mac:MA_2746"/>
<keyword evidence="2 4" id="KW-0238">DNA-binding</keyword>
<dbReference type="SUPFAM" id="SSF48498">
    <property type="entry name" value="Tetracyclin repressor-like, C-terminal domain"/>
    <property type="match status" value="1"/>
</dbReference>
<evidence type="ECO:0000313" key="6">
    <source>
        <dbReference type="EMBL" id="AAM06124.1"/>
    </source>
</evidence>
<dbReference type="STRING" id="188937.MA_2746"/>
<organism evidence="6 7">
    <name type="scientific">Methanosarcina acetivorans (strain ATCC 35395 / DSM 2834 / JCM 12185 / C2A)</name>
    <dbReference type="NCBI Taxonomy" id="188937"/>
    <lineage>
        <taxon>Archaea</taxon>
        <taxon>Methanobacteriati</taxon>
        <taxon>Methanobacteriota</taxon>
        <taxon>Stenosarchaea group</taxon>
        <taxon>Methanomicrobia</taxon>
        <taxon>Methanosarcinales</taxon>
        <taxon>Methanosarcinaceae</taxon>
        <taxon>Methanosarcina</taxon>
    </lineage>
</organism>
<dbReference type="InterPro" id="IPR009057">
    <property type="entry name" value="Homeodomain-like_sf"/>
</dbReference>
<keyword evidence="1" id="KW-0805">Transcription regulation</keyword>
<dbReference type="PhylomeDB" id="Q8TMB8"/>
<protein>
    <recommendedName>
        <fullName evidence="5">HTH tetR-type domain-containing protein</fullName>
    </recommendedName>
</protein>
<dbReference type="InterPro" id="IPR001647">
    <property type="entry name" value="HTH_TetR"/>
</dbReference>
<evidence type="ECO:0000256" key="3">
    <source>
        <dbReference type="ARBA" id="ARBA00023163"/>
    </source>
</evidence>
<dbReference type="GO" id="GO:0003700">
    <property type="term" value="F:DNA-binding transcription factor activity"/>
    <property type="evidence" value="ECO:0000318"/>
    <property type="project" value="GO_Central"/>
</dbReference>
<name>Q8TMB8_METAC</name>
<dbReference type="GO" id="GO:0006355">
    <property type="term" value="P:regulation of DNA-templated transcription"/>
    <property type="evidence" value="ECO:0000318"/>
    <property type="project" value="GO_Central"/>
</dbReference>
<evidence type="ECO:0000313" key="7">
    <source>
        <dbReference type="Proteomes" id="UP000002487"/>
    </source>
</evidence>
<feature type="domain" description="HTH tetR-type" evidence="5">
    <location>
        <begin position="15"/>
        <end position="75"/>
    </location>
</feature>
<evidence type="ECO:0000256" key="4">
    <source>
        <dbReference type="PROSITE-ProRule" id="PRU00335"/>
    </source>
</evidence>
<sequence>MKIMATADRKEREKEQRKNAIIDAAEKLFFSRSFDSVPMEEIAKEVELGKGTLYLYFKNKDALFFAITLRKMRKMHEILVECIELEISGREKHRLIGKKYFEFVQENQEYYRMICAIGPKLFRKKENEDMKAVMEQIKEDLLLNRDVLKEGMEDGTIRNDIDPFEMAFIMNLMCNSIICLDPNWKKILEIGGISYDQFVKDFLLFIGNALDNRPVSDEMGLGNSAR</sequence>
<accession>Q8TMB8</accession>
<dbReference type="InParanoid" id="Q8TMB8"/>
<feature type="DNA-binding region" description="H-T-H motif" evidence="4">
    <location>
        <begin position="38"/>
        <end position="57"/>
    </location>
</feature>
<dbReference type="AlphaFoldDB" id="Q8TMB8"/>
<keyword evidence="7" id="KW-1185">Reference proteome</keyword>
<dbReference type="PANTHER" id="PTHR30055">
    <property type="entry name" value="HTH-TYPE TRANSCRIPTIONAL REGULATOR RUTR"/>
    <property type="match status" value="1"/>
</dbReference>
<keyword evidence="3" id="KW-0804">Transcription</keyword>
<dbReference type="SUPFAM" id="SSF46689">
    <property type="entry name" value="Homeodomain-like"/>
    <property type="match status" value="1"/>
</dbReference>
<dbReference type="PANTHER" id="PTHR30055:SF234">
    <property type="entry name" value="HTH-TYPE TRANSCRIPTIONAL REGULATOR BETI"/>
    <property type="match status" value="1"/>
</dbReference>
<dbReference type="InterPro" id="IPR036271">
    <property type="entry name" value="Tet_transcr_reg_TetR-rel_C_sf"/>
</dbReference>
<dbReference type="InterPro" id="IPR050109">
    <property type="entry name" value="HTH-type_TetR-like_transc_reg"/>
</dbReference>
<gene>
    <name evidence="6" type="ordered locus">MA_2746</name>
</gene>